<evidence type="ECO:0000313" key="2">
    <source>
        <dbReference type="EMBL" id="RVW61933.1"/>
    </source>
</evidence>
<dbReference type="EMBL" id="QGNW01000796">
    <property type="protein sequence ID" value="RVW61933.1"/>
    <property type="molecule type" value="Genomic_DNA"/>
</dbReference>
<feature type="domain" description="Reverse transcriptase Ty1/copia-type" evidence="1">
    <location>
        <begin position="100"/>
        <end position="163"/>
    </location>
</feature>
<sequence>MLSKVEDFISLKMDLNWRDKLIVLVSNLFLLLVRRRLWHFSSRKSRHYNHRSTPQSRHTATIDQHLNQGTAATDQHLNQGRDIFKEKKIQLYNNSMSPTQTWEVVDLPKGKKTVGCKWVLTIKYNADGTLERYKARLMEKGFAQTYGVDYSETFAPVAKLNTICKKRRTWTLLQDLMETTVQSSYEWLQTIRDTYEPNLRLGDSDKKVPIDTTRYHRLDGKLIYLSHTQPDIAFAVSVPSQFMHSPYEEYLEVVYQILRYLKSTPRNGLFFRKNVRGVEAYTDVDWAGSITDRRSP</sequence>
<dbReference type="AlphaFoldDB" id="A0A438FPQ5"/>
<dbReference type="PANTHER" id="PTHR11439">
    <property type="entry name" value="GAG-POL-RELATED RETROTRANSPOSON"/>
    <property type="match status" value="1"/>
</dbReference>
<name>A0A438FPQ5_VITVI</name>
<gene>
    <name evidence="2" type="primary">RE1_883</name>
    <name evidence="2" type="ORF">CK203_064602</name>
</gene>
<proteinExistence type="predicted"/>
<dbReference type="InterPro" id="IPR013103">
    <property type="entry name" value="RVT_2"/>
</dbReference>
<dbReference type="PANTHER" id="PTHR11439:SF440">
    <property type="entry name" value="INTEGRASE CATALYTIC DOMAIN-CONTAINING PROTEIN"/>
    <property type="match status" value="1"/>
</dbReference>
<dbReference type="Proteomes" id="UP000288805">
    <property type="component" value="Unassembled WGS sequence"/>
</dbReference>
<evidence type="ECO:0000259" key="1">
    <source>
        <dbReference type="Pfam" id="PF07727"/>
    </source>
</evidence>
<dbReference type="InterPro" id="IPR043502">
    <property type="entry name" value="DNA/RNA_pol_sf"/>
</dbReference>
<accession>A0A438FPQ5</accession>
<protein>
    <submittedName>
        <fullName evidence="2">Retrovirus-related Pol polyprotein from transposon RE1</fullName>
    </submittedName>
</protein>
<dbReference type="SUPFAM" id="SSF56672">
    <property type="entry name" value="DNA/RNA polymerases"/>
    <property type="match status" value="1"/>
</dbReference>
<evidence type="ECO:0000313" key="3">
    <source>
        <dbReference type="Proteomes" id="UP000288805"/>
    </source>
</evidence>
<reference evidence="2 3" key="1">
    <citation type="journal article" date="2018" name="PLoS Genet.">
        <title>Population sequencing reveals clonal diversity and ancestral inbreeding in the grapevine cultivar Chardonnay.</title>
        <authorList>
            <person name="Roach M.J."/>
            <person name="Johnson D.L."/>
            <person name="Bohlmann J."/>
            <person name="van Vuuren H.J."/>
            <person name="Jones S.J."/>
            <person name="Pretorius I.S."/>
            <person name="Schmidt S.A."/>
            <person name="Borneman A.R."/>
        </authorList>
    </citation>
    <scope>NUCLEOTIDE SEQUENCE [LARGE SCALE GENOMIC DNA]</scope>
    <source>
        <strain evidence="3">cv. Chardonnay</strain>
        <tissue evidence="2">Leaf</tissue>
    </source>
</reference>
<comment type="caution">
    <text evidence="2">The sequence shown here is derived from an EMBL/GenBank/DDBJ whole genome shotgun (WGS) entry which is preliminary data.</text>
</comment>
<organism evidence="2 3">
    <name type="scientific">Vitis vinifera</name>
    <name type="common">Grape</name>
    <dbReference type="NCBI Taxonomy" id="29760"/>
    <lineage>
        <taxon>Eukaryota</taxon>
        <taxon>Viridiplantae</taxon>
        <taxon>Streptophyta</taxon>
        <taxon>Embryophyta</taxon>
        <taxon>Tracheophyta</taxon>
        <taxon>Spermatophyta</taxon>
        <taxon>Magnoliopsida</taxon>
        <taxon>eudicotyledons</taxon>
        <taxon>Gunneridae</taxon>
        <taxon>Pentapetalae</taxon>
        <taxon>rosids</taxon>
        <taxon>Vitales</taxon>
        <taxon>Vitaceae</taxon>
        <taxon>Viteae</taxon>
        <taxon>Vitis</taxon>
    </lineage>
</organism>
<dbReference type="Pfam" id="PF07727">
    <property type="entry name" value="RVT_2"/>
    <property type="match status" value="1"/>
</dbReference>